<sequence length="351" mass="38515">MSYSKEVTESVTEEDLGVLWRVCTYAAVMMLMLVALVLFIKAYIHISKGVCKSTQTLNGKTVIVTGANAGIGKETAKELARRKARVILACRNLEKGKEAAQEILEETQQPVVVKHLDLASLKSVRHFAEDILKTESRLDVLINNAGMSTYNTEVELTEDGYEVCFQANYIGHVLLTCLLAGLLKKSAPSRVVNLSSILHHLGNADNLRAKATGTERPSHPVLIYCHTKMALLVFTRVLAEKLKPHGITVNALHPGSVKTNIVAKDATGLVAAFVTFVFDYFGKTPKEGAQTSVYAAVDPSLAKTTGRYFVDCSEGWMNWKALDRDKNSVAFETSLELVGLSEKEVDKILEQ</sequence>
<accession>A0AC60Q7M8</accession>
<evidence type="ECO:0000313" key="2">
    <source>
        <dbReference type="Proteomes" id="UP000805193"/>
    </source>
</evidence>
<dbReference type="EMBL" id="JABSTQ010009371">
    <property type="protein sequence ID" value="KAG0429908.1"/>
    <property type="molecule type" value="Genomic_DNA"/>
</dbReference>
<protein>
    <submittedName>
        <fullName evidence="1">Uncharacterized protein</fullName>
    </submittedName>
</protein>
<reference evidence="1 2" key="1">
    <citation type="journal article" date="2020" name="Cell">
        <title>Large-Scale Comparative Analyses of Tick Genomes Elucidate Their Genetic Diversity and Vector Capacities.</title>
        <authorList>
            <consortium name="Tick Genome and Microbiome Consortium (TIGMIC)"/>
            <person name="Jia N."/>
            <person name="Wang J."/>
            <person name="Shi W."/>
            <person name="Du L."/>
            <person name="Sun Y."/>
            <person name="Zhan W."/>
            <person name="Jiang J.F."/>
            <person name="Wang Q."/>
            <person name="Zhang B."/>
            <person name="Ji P."/>
            <person name="Bell-Sakyi L."/>
            <person name="Cui X.M."/>
            <person name="Yuan T.T."/>
            <person name="Jiang B.G."/>
            <person name="Yang W.F."/>
            <person name="Lam T.T."/>
            <person name="Chang Q.C."/>
            <person name="Ding S.J."/>
            <person name="Wang X.J."/>
            <person name="Zhu J.G."/>
            <person name="Ruan X.D."/>
            <person name="Zhao L."/>
            <person name="Wei J.T."/>
            <person name="Ye R.Z."/>
            <person name="Que T.C."/>
            <person name="Du C.H."/>
            <person name="Zhou Y.H."/>
            <person name="Cheng J.X."/>
            <person name="Dai P.F."/>
            <person name="Guo W.B."/>
            <person name="Han X.H."/>
            <person name="Huang E.J."/>
            <person name="Li L.F."/>
            <person name="Wei W."/>
            <person name="Gao Y.C."/>
            <person name="Liu J.Z."/>
            <person name="Shao H.Z."/>
            <person name="Wang X."/>
            <person name="Wang C.C."/>
            <person name="Yang T.C."/>
            <person name="Huo Q.B."/>
            <person name="Li W."/>
            <person name="Chen H.Y."/>
            <person name="Chen S.E."/>
            <person name="Zhou L.G."/>
            <person name="Ni X.B."/>
            <person name="Tian J.H."/>
            <person name="Sheng Y."/>
            <person name="Liu T."/>
            <person name="Pan Y.S."/>
            <person name="Xia L.Y."/>
            <person name="Li J."/>
            <person name="Zhao F."/>
            <person name="Cao W.C."/>
        </authorList>
    </citation>
    <scope>NUCLEOTIDE SEQUENCE [LARGE SCALE GENOMIC DNA]</scope>
    <source>
        <strain evidence="1">Iper-2018</strain>
    </source>
</reference>
<name>A0AC60Q7M8_IXOPE</name>
<keyword evidence="2" id="KW-1185">Reference proteome</keyword>
<organism evidence="1 2">
    <name type="scientific">Ixodes persulcatus</name>
    <name type="common">Taiga tick</name>
    <dbReference type="NCBI Taxonomy" id="34615"/>
    <lineage>
        <taxon>Eukaryota</taxon>
        <taxon>Metazoa</taxon>
        <taxon>Ecdysozoa</taxon>
        <taxon>Arthropoda</taxon>
        <taxon>Chelicerata</taxon>
        <taxon>Arachnida</taxon>
        <taxon>Acari</taxon>
        <taxon>Parasitiformes</taxon>
        <taxon>Ixodida</taxon>
        <taxon>Ixodoidea</taxon>
        <taxon>Ixodidae</taxon>
        <taxon>Ixodinae</taxon>
        <taxon>Ixodes</taxon>
    </lineage>
</organism>
<gene>
    <name evidence="1" type="ORF">HPB47_023180</name>
</gene>
<evidence type="ECO:0000313" key="1">
    <source>
        <dbReference type="EMBL" id="KAG0429908.1"/>
    </source>
</evidence>
<dbReference type="Proteomes" id="UP000805193">
    <property type="component" value="Unassembled WGS sequence"/>
</dbReference>
<proteinExistence type="predicted"/>
<comment type="caution">
    <text evidence="1">The sequence shown here is derived from an EMBL/GenBank/DDBJ whole genome shotgun (WGS) entry which is preliminary data.</text>
</comment>